<name>A0ABX1JVT7_9CELL</name>
<feature type="domain" description="RDD" evidence="7">
    <location>
        <begin position="22"/>
        <end position="152"/>
    </location>
</feature>
<proteinExistence type="predicted"/>
<feature type="transmembrane region" description="Helical" evidence="6">
    <location>
        <begin position="165"/>
        <end position="184"/>
    </location>
</feature>
<evidence type="ECO:0000256" key="5">
    <source>
        <dbReference type="ARBA" id="ARBA00023136"/>
    </source>
</evidence>
<evidence type="ECO:0000256" key="4">
    <source>
        <dbReference type="ARBA" id="ARBA00022989"/>
    </source>
</evidence>
<accession>A0ABX1JVT7</accession>
<keyword evidence="2" id="KW-1003">Cell membrane</keyword>
<organism evidence="8 9">
    <name type="scientific">Cellulomonas septica</name>
    <dbReference type="NCBI Taxonomy" id="285080"/>
    <lineage>
        <taxon>Bacteria</taxon>
        <taxon>Bacillati</taxon>
        <taxon>Actinomycetota</taxon>
        <taxon>Actinomycetes</taxon>
        <taxon>Micrococcales</taxon>
        <taxon>Cellulomonadaceae</taxon>
        <taxon>Cellulomonas</taxon>
    </lineage>
</organism>
<keyword evidence="3 6" id="KW-0812">Transmembrane</keyword>
<evidence type="ECO:0000256" key="1">
    <source>
        <dbReference type="ARBA" id="ARBA00004651"/>
    </source>
</evidence>
<dbReference type="PANTHER" id="PTHR36115">
    <property type="entry name" value="PROLINE-RICH ANTIGEN HOMOLOG-RELATED"/>
    <property type="match status" value="1"/>
</dbReference>
<evidence type="ECO:0000256" key="2">
    <source>
        <dbReference type="ARBA" id="ARBA00022475"/>
    </source>
</evidence>
<dbReference type="InterPro" id="IPR051791">
    <property type="entry name" value="Pra-immunoreactive"/>
</dbReference>
<dbReference type="EMBL" id="JAAXOY010000023">
    <property type="protein sequence ID" value="NKY38410.1"/>
    <property type="molecule type" value="Genomic_DNA"/>
</dbReference>
<feature type="transmembrane region" description="Helical" evidence="6">
    <location>
        <begin position="75"/>
        <end position="94"/>
    </location>
</feature>
<evidence type="ECO:0000313" key="9">
    <source>
        <dbReference type="Proteomes" id="UP000777774"/>
    </source>
</evidence>
<evidence type="ECO:0000313" key="8">
    <source>
        <dbReference type="EMBL" id="NKY38410.1"/>
    </source>
</evidence>
<comment type="caution">
    <text evidence="8">The sequence shown here is derived from an EMBL/GenBank/DDBJ whole genome shotgun (WGS) entry which is preliminary data.</text>
</comment>
<gene>
    <name evidence="8" type="ORF">HGA02_02385</name>
</gene>
<sequence length="336" mass="35506">MTTTDVPATATTEPGTPAAPRYAHWWRRAVASVSDGLLVAAVAWLATGSVAPVPLRPVPWLPLSAVPGIEPDGRLSWWTCGAVLLLLVLQAFTGMTPGKAMVGIRVVRERDGAPAALPVTVLRDLLHVLDWILLVGWLRPLWHPRRQTFADSVVRTVVVRARVDVPVPVIVGVATVTAGALVLAPAVTESGETRVECTLVPDHASGLATLSGREPGDVWVTRLGVRRLSPARPPVVLSWTLAPGADPDGTTLDVGVVEADGDEAWHSAVAFRDGAAWTDDVTQVPELTIPRRVFDDAGPGALVELTGEADGTSEVLCVLGFGVEAAELPPSPRVDW</sequence>
<dbReference type="PANTHER" id="PTHR36115:SF6">
    <property type="entry name" value="PROLINE-RICH ANTIGEN HOMOLOG"/>
    <property type="match status" value="1"/>
</dbReference>
<feature type="transmembrane region" description="Helical" evidence="6">
    <location>
        <begin position="36"/>
        <end position="55"/>
    </location>
</feature>
<evidence type="ECO:0000259" key="7">
    <source>
        <dbReference type="Pfam" id="PF06271"/>
    </source>
</evidence>
<keyword evidence="9" id="KW-1185">Reference proteome</keyword>
<dbReference type="InterPro" id="IPR010432">
    <property type="entry name" value="RDD"/>
</dbReference>
<keyword evidence="4 6" id="KW-1133">Transmembrane helix</keyword>
<dbReference type="Proteomes" id="UP000777774">
    <property type="component" value="Unassembled WGS sequence"/>
</dbReference>
<reference evidence="8 9" key="1">
    <citation type="submission" date="2020-04" db="EMBL/GenBank/DDBJ databases">
        <title>MicrobeNet Type strains.</title>
        <authorList>
            <person name="Nicholson A.C."/>
        </authorList>
    </citation>
    <scope>NUCLEOTIDE SEQUENCE [LARGE SCALE GENOMIC DNA]</scope>
    <source>
        <strain evidence="8 9">ATCC BAA-787</strain>
    </source>
</reference>
<dbReference type="Pfam" id="PF06271">
    <property type="entry name" value="RDD"/>
    <property type="match status" value="1"/>
</dbReference>
<comment type="subcellular location">
    <subcellularLocation>
        <location evidence="1">Cell membrane</location>
        <topology evidence="1">Multi-pass membrane protein</topology>
    </subcellularLocation>
</comment>
<keyword evidence="5 6" id="KW-0472">Membrane</keyword>
<dbReference type="RefSeq" id="WP_168677175.1">
    <property type="nucleotide sequence ID" value="NZ_JAAXOY010000023.1"/>
</dbReference>
<evidence type="ECO:0000256" key="6">
    <source>
        <dbReference type="SAM" id="Phobius"/>
    </source>
</evidence>
<evidence type="ECO:0000256" key="3">
    <source>
        <dbReference type="ARBA" id="ARBA00022692"/>
    </source>
</evidence>
<protein>
    <recommendedName>
        <fullName evidence="7">RDD domain-containing protein</fullName>
    </recommendedName>
</protein>